<name>A0A7M2SYW6_9ACTN</name>
<accession>A0A7M2SYW6</accession>
<dbReference type="SUPFAM" id="SSF53335">
    <property type="entry name" value="S-adenosyl-L-methionine-dependent methyltransferases"/>
    <property type="match status" value="1"/>
</dbReference>
<dbReference type="KEGG" id="sfeu:IM697_21280"/>
<keyword evidence="1" id="KW-0808">Transferase</keyword>
<dbReference type="CDD" id="cd02440">
    <property type="entry name" value="AdoMet_MTases"/>
    <property type="match status" value="1"/>
</dbReference>
<evidence type="ECO:0000313" key="1">
    <source>
        <dbReference type="EMBL" id="QOV40708.1"/>
    </source>
</evidence>
<keyword evidence="1" id="KW-0489">Methyltransferase</keyword>
<dbReference type="Gene3D" id="3.40.50.150">
    <property type="entry name" value="Vaccinia Virus protein VP39"/>
    <property type="match status" value="1"/>
</dbReference>
<dbReference type="AlphaFoldDB" id="A0A7M2SYW6"/>
<gene>
    <name evidence="1" type="ORF">IM697_21280</name>
</gene>
<proteinExistence type="predicted"/>
<dbReference type="GO" id="GO:0008168">
    <property type="term" value="F:methyltransferase activity"/>
    <property type="evidence" value="ECO:0007669"/>
    <property type="project" value="UniProtKB-KW"/>
</dbReference>
<dbReference type="Proteomes" id="UP000594205">
    <property type="component" value="Chromosome"/>
</dbReference>
<dbReference type="EMBL" id="CP063373">
    <property type="protein sequence ID" value="QOV40708.1"/>
    <property type="molecule type" value="Genomic_DNA"/>
</dbReference>
<protein>
    <submittedName>
        <fullName evidence="1">Class I SAM-dependent methyltransferase</fullName>
    </submittedName>
</protein>
<organism evidence="1 2">
    <name type="scientific">Streptomyces ferrugineus</name>
    <dbReference type="NCBI Taxonomy" id="1413221"/>
    <lineage>
        <taxon>Bacteria</taxon>
        <taxon>Bacillati</taxon>
        <taxon>Actinomycetota</taxon>
        <taxon>Actinomycetes</taxon>
        <taxon>Kitasatosporales</taxon>
        <taxon>Streptomycetaceae</taxon>
        <taxon>Streptomyces</taxon>
    </lineage>
</organism>
<dbReference type="Pfam" id="PF13489">
    <property type="entry name" value="Methyltransf_23"/>
    <property type="match status" value="1"/>
</dbReference>
<dbReference type="PANTHER" id="PTHR43861">
    <property type="entry name" value="TRANS-ACONITATE 2-METHYLTRANSFERASE-RELATED"/>
    <property type="match status" value="1"/>
</dbReference>
<reference evidence="1 2" key="1">
    <citation type="submission" date="2020-10" db="EMBL/GenBank/DDBJ databases">
        <title>Streptomyces ferrugineus complate genome analysis.</title>
        <authorList>
            <person name="Anwar N."/>
        </authorList>
    </citation>
    <scope>NUCLEOTIDE SEQUENCE [LARGE SCALE GENOMIC DNA]</scope>
    <source>
        <strain evidence="1 2">CCTCC AA2014009</strain>
    </source>
</reference>
<dbReference type="PANTHER" id="PTHR43861:SF1">
    <property type="entry name" value="TRANS-ACONITATE 2-METHYLTRANSFERASE"/>
    <property type="match status" value="1"/>
</dbReference>
<keyword evidence="2" id="KW-1185">Reference proteome</keyword>
<dbReference type="GO" id="GO:0032259">
    <property type="term" value="P:methylation"/>
    <property type="evidence" value="ECO:0007669"/>
    <property type="project" value="UniProtKB-KW"/>
</dbReference>
<dbReference type="GO" id="GO:0017000">
    <property type="term" value="P:antibiotic biosynthetic process"/>
    <property type="evidence" value="ECO:0007669"/>
    <property type="project" value="UniProtKB-ARBA"/>
</dbReference>
<sequence length="236" mass="25598">MAHDSGRRFLVSNPADKIDYGALWPDRTGQAEAFDALGDRYDDAFPHKEGQVAATEWLIRSLRPGARVLDLGSGTGLPTARQMSEAGFAVFGVDLSAGMVALARAHVPGAVFHQADIADLRPGGPLDLGRFEAVTAFFSLLMLPRAEIPLALRTVHHLLVPGGLFALSMVEADVDDFTIPFIGTSIRVSGYLRDELREVVETAGFEIIEESSHSYAPAAADIQPEVQIFLRCRRRA</sequence>
<evidence type="ECO:0000313" key="2">
    <source>
        <dbReference type="Proteomes" id="UP000594205"/>
    </source>
</evidence>
<dbReference type="InterPro" id="IPR029063">
    <property type="entry name" value="SAM-dependent_MTases_sf"/>
</dbReference>